<dbReference type="PRINTS" id="PR00781">
    <property type="entry name" value="LIPOSIGPTASE"/>
</dbReference>
<keyword evidence="6 9" id="KW-0378">Hydrolase</keyword>
<dbReference type="EC" id="3.4.23.36" evidence="9"/>
<evidence type="ECO:0000256" key="3">
    <source>
        <dbReference type="ARBA" id="ARBA00022670"/>
    </source>
</evidence>
<comment type="subcellular location">
    <subcellularLocation>
        <location evidence="9">Cell membrane</location>
        <topology evidence="9">Multi-pass membrane protein</topology>
    </subcellularLocation>
</comment>
<keyword evidence="8 9" id="KW-0472">Membrane</keyword>
<organism evidence="12 13">
    <name type="scientific">Halanaerobium praevalens (strain ATCC 33744 / DSM 2228 / GSL)</name>
    <dbReference type="NCBI Taxonomy" id="572479"/>
    <lineage>
        <taxon>Bacteria</taxon>
        <taxon>Bacillati</taxon>
        <taxon>Bacillota</taxon>
        <taxon>Clostridia</taxon>
        <taxon>Halanaerobiales</taxon>
        <taxon>Halanaerobiaceae</taxon>
        <taxon>Halanaerobium</taxon>
    </lineage>
</organism>
<evidence type="ECO:0000313" key="12">
    <source>
        <dbReference type="EMBL" id="ADO76885.1"/>
    </source>
</evidence>
<keyword evidence="12" id="KW-0449">Lipoprotein</keyword>
<comment type="catalytic activity">
    <reaction evidence="9 10">
        <text>Release of signal peptides from bacterial membrane prolipoproteins. Hydrolyzes -Xaa-Yaa-Zaa-|-(S,diacylglyceryl)Cys-, in which Xaa is hydrophobic (preferably Leu), and Yaa (Ala or Ser) and Zaa (Gly or Ala) have small, neutral side chains.</text>
        <dbReference type="EC" id="3.4.23.36"/>
    </reaction>
</comment>
<evidence type="ECO:0000256" key="10">
    <source>
        <dbReference type="RuleBase" id="RU000594"/>
    </source>
</evidence>
<sequence length="151" mass="17458">MSIIILSLIICLDQLTKFIFRINFLEGEKYTLIDQFLTLTFLKNRGAAFGILSGQRNLFILLTILFFVFIIYMYKFELPAKKSVEFGTAFLLAGGISNLIDRLFLHYVTDFIAFNLFGFYNLPVINFADIFIFFGVLILIYQLLFSVDRGV</sequence>
<keyword evidence="13" id="KW-1185">Reference proteome</keyword>
<keyword evidence="2 9" id="KW-1003">Cell membrane</keyword>
<name>E3DQI9_HALPG</name>
<accession>E3DQI9</accession>
<evidence type="ECO:0000256" key="4">
    <source>
        <dbReference type="ARBA" id="ARBA00022692"/>
    </source>
</evidence>
<dbReference type="HOGENOM" id="CLU_083252_3_4_9"/>
<dbReference type="Proteomes" id="UP000006866">
    <property type="component" value="Chromosome"/>
</dbReference>
<gene>
    <name evidence="9" type="primary">lspA</name>
    <name evidence="12" type="ordered locus">Hprae_0731</name>
</gene>
<dbReference type="GO" id="GO:0005886">
    <property type="term" value="C:plasma membrane"/>
    <property type="evidence" value="ECO:0007669"/>
    <property type="project" value="UniProtKB-SubCell"/>
</dbReference>
<evidence type="ECO:0000256" key="6">
    <source>
        <dbReference type="ARBA" id="ARBA00022801"/>
    </source>
</evidence>
<dbReference type="PROSITE" id="PS00855">
    <property type="entry name" value="SPASE_II"/>
    <property type="match status" value="1"/>
</dbReference>
<dbReference type="RefSeq" id="WP_014552918.1">
    <property type="nucleotide sequence ID" value="NC_017455.1"/>
</dbReference>
<dbReference type="EMBL" id="CP002175">
    <property type="protein sequence ID" value="ADO76885.1"/>
    <property type="molecule type" value="Genomic_DNA"/>
</dbReference>
<proteinExistence type="inferred from homology"/>
<dbReference type="OrthoDB" id="9810259at2"/>
<evidence type="ECO:0000256" key="7">
    <source>
        <dbReference type="ARBA" id="ARBA00022989"/>
    </source>
</evidence>
<comment type="caution">
    <text evidence="9">Lacks conserved residue(s) required for the propagation of feature annotation.</text>
</comment>
<keyword evidence="5 9" id="KW-0064">Aspartyl protease</keyword>
<dbReference type="PANTHER" id="PTHR33695:SF1">
    <property type="entry name" value="LIPOPROTEIN SIGNAL PEPTIDASE"/>
    <property type="match status" value="1"/>
</dbReference>
<dbReference type="PANTHER" id="PTHR33695">
    <property type="entry name" value="LIPOPROTEIN SIGNAL PEPTIDASE"/>
    <property type="match status" value="1"/>
</dbReference>
<keyword evidence="7 9" id="KW-1133">Transmembrane helix</keyword>
<protein>
    <recommendedName>
        <fullName evidence="9">Lipoprotein signal peptidase</fullName>
        <ecNumber evidence="9">3.4.23.36</ecNumber>
    </recommendedName>
    <alternativeName>
        <fullName evidence="9">Prolipoprotein signal peptidase</fullName>
    </alternativeName>
    <alternativeName>
        <fullName evidence="9">Signal peptidase II</fullName>
        <shortName evidence="9">SPase II</shortName>
    </alternativeName>
</protein>
<dbReference type="UniPathway" id="UPA00665"/>
<dbReference type="Pfam" id="PF01252">
    <property type="entry name" value="Peptidase_A8"/>
    <property type="match status" value="1"/>
</dbReference>
<dbReference type="AlphaFoldDB" id="E3DQI9"/>
<reference evidence="12 13" key="2">
    <citation type="journal article" date="2011" name="Stand. Genomic Sci.">
        <title>Complete genome sequence of the extremely halophilic Halanaerobium praevalens type strain (GSL).</title>
        <authorList>
            <person name="Ivanova N."/>
            <person name="Sikorski J."/>
            <person name="Chertkov O."/>
            <person name="Nolan M."/>
            <person name="Lucas S."/>
            <person name="Hammon N."/>
            <person name="Deshpande S."/>
            <person name="Cheng J.F."/>
            <person name="Tapia R."/>
            <person name="Han C."/>
            <person name="Goodwin L."/>
            <person name="Pitluck S."/>
            <person name="Huntemann M."/>
            <person name="Liolios K."/>
            <person name="Pagani I."/>
            <person name="Mavromatis K."/>
            <person name="Ovchinikova G."/>
            <person name="Pati A."/>
            <person name="Chen A."/>
            <person name="Palaniappan K."/>
            <person name="Land M."/>
            <person name="Hauser L."/>
            <person name="Brambilla E.M."/>
            <person name="Kannan K.P."/>
            <person name="Rohde M."/>
            <person name="Tindall B.J."/>
            <person name="Goker M."/>
            <person name="Detter J.C."/>
            <person name="Woyke T."/>
            <person name="Bristow J."/>
            <person name="Eisen J.A."/>
            <person name="Markowitz V."/>
            <person name="Hugenholtz P."/>
            <person name="Kyrpides N.C."/>
            <person name="Klenk H.P."/>
            <person name="Lapidus A."/>
        </authorList>
    </citation>
    <scope>NUCLEOTIDE SEQUENCE [LARGE SCALE GENOMIC DNA]</scope>
    <source>
        <strain evidence="13">ATCC 33744 / DSM 2228 / GSL</strain>
    </source>
</reference>
<dbReference type="GO" id="GO:0006508">
    <property type="term" value="P:proteolysis"/>
    <property type="evidence" value="ECO:0007669"/>
    <property type="project" value="UniProtKB-KW"/>
</dbReference>
<comment type="similarity">
    <text evidence="1 9 11">Belongs to the peptidase A8 family.</text>
</comment>
<dbReference type="InterPro" id="IPR001872">
    <property type="entry name" value="Peptidase_A8"/>
</dbReference>
<evidence type="ECO:0000256" key="9">
    <source>
        <dbReference type="HAMAP-Rule" id="MF_00161"/>
    </source>
</evidence>
<dbReference type="NCBIfam" id="TIGR00077">
    <property type="entry name" value="lspA"/>
    <property type="match status" value="1"/>
</dbReference>
<comment type="function">
    <text evidence="9 10">This protein specifically catalyzes the removal of signal peptides from prolipoproteins.</text>
</comment>
<keyword evidence="4 9" id="KW-0812">Transmembrane</keyword>
<evidence type="ECO:0000256" key="8">
    <source>
        <dbReference type="ARBA" id="ARBA00023136"/>
    </source>
</evidence>
<evidence type="ECO:0000256" key="5">
    <source>
        <dbReference type="ARBA" id="ARBA00022750"/>
    </source>
</evidence>
<reference evidence="13" key="1">
    <citation type="submission" date="2010-10" db="EMBL/GenBank/DDBJ databases">
        <title>The complete genome of Halanaerobium praevalens DSM 2228.</title>
        <authorList>
            <consortium name="US DOE Joint Genome Institute (JGI-PGF)"/>
            <person name="Lucas S."/>
            <person name="Copeland A."/>
            <person name="Lapidus A."/>
            <person name="Glavina del Rio T."/>
            <person name="Dalin E."/>
            <person name="Tice H."/>
            <person name="Bruce D."/>
            <person name="Goodwin L."/>
            <person name="Pitluck S."/>
            <person name="Kyrpides N."/>
            <person name="Mavromatis K."/>
            <person name="Ivanova N."/>
            <person name="Ovchinnikova G."/>
            <person name="Chertkov O."/>
            <person name="Detter J.C."/>
            <person name="Han C."/>
            <person name="Larimer F."/>
            <person name="Land M."/>
            <person name="Hauser L."/>
            <person name="Markowitz V."/>
            <person name="Cheng J.-F."/>
            <person name="Hugenholtz P."/>
            <person name="Woyke T."/>
            <person name="Wu D."/>
            <person name="Tindall B."/>
            <person name="Pomrenke H.G."/>
            <person name="Brambilla E."/>
            <person name="Klenk H.-P."/>
            <person name="Eisen J.A."/>
        </authorList>
    </citation>
    <scope>NUCLEOTIDE SEQUENCE [LARGE SCALE GENOMIC DNA]</scope>
    <source>
        <strain evidence="13">ATCC 33744 / DSM 2228 / GSL</strain>
    </source>
</reference>
<feature type="transmembrane region" description="Helical" evidence="9">
    <location>
        <begin position="86"/>
        <end position="105"/>
    </location>
</feature>
<evidence type="ECO:0000313" key="13">
    <source>
        <dbReference type="Proteomes" id="UP000006866"/>
    </source>
</evidence>
<dbReference type="PATRIC" id="fig|572479.3.peg.738"/>
<feature type="transmembrane region" description="Helical" evidence="9">
    <location>
        <begin position="58"/>
        <end position="74"/>
    </location>
</feature>
<evidence type="ECO:0000256" key="2">
    <source>
        <dbReference type="ARBA" id="ARBA00022475"/>
    </source>
</evidence>
<dbReference type="KEGG" id="hpk:Hprae_0731"/>
<dbReference type="GO" id="GO:0004190">
    <property type="term" value="F:aspartic-type endopeptidase activity"/>
    <property type="evidence" value="ECO:0007669"/>
    <property type="project" value="UniProtKB-UniRule"/>
</dbReference>
<comment type="pathway">
    <text evidence="9">Protein modification; lipoprotein biosynthesis (signal peptide cleavage).</text>
</comment>
<feature type="transmembrane region" description="Helical" evidence="9">
    <location>
        <begin position="125"/>
        <end position="145"/>
    </location>
</feature>
<evidence type="ECO:0000256" key="11">
    <source>
        <dbReference type="RuleBase" id="RU004181"/>
    </source>
</evidence>
<feature type="active site" evidence="9">
    <location>
        <position position="129"/>
    </location>
</feature>
<evidence type="ECO:0000256" key="1">
    <source>
        <dbReference type="ARBA" id="ARBA00006139"/>
    </source>
</evidence>
<dbReference type="eggNOG" id="COG0597">
    <property type="taxonomic scope" value="Bacteria"/>
</dbReference>
<keyword evidence="3 9" id="KW-0645">Protease</keyword>
<feature type="active site" evidence="9">
    <location>
        <position position="110"/>
    </location>
</feature>
<dbReference type="HAMAP" id="MF_00161">
    <property type="entry name" value="LspA"/>
    <property type="match status" value="1"/>
</dbReference>
<dbReference type="STRING" id="572479.Hprae_0731"/>